<gene>
    <name evidence="3" type="ORF">ES724_06275</name>
</gene>
<keyword evidence="2" id="KW-0472">Membrane</keyword>
<organism evidence="3 4">
    <name type="scientific">Gillisia hiemivivida</name>
    <dbReference type="NCBI Taxonomy" id="291190"/>
    <lineage>
        <taxon>Bacteria</taxon>
        <taxon>Pseudomonadati</taxon>
        <taxon>Bacteroidota</taxon>
        <taxon>Flavobacteriia</taxon>
        <taxon>Flavobacteriales</taxon>
        <taxon>Flavobacteriaceae</taxon>
        <taxon>Gillisia</taxon>
    </lineage>
</organism>
<dbReference type="OrthoDB" id="769130at2"/>
<accession>A0A5C6ZW25</accession>
<feature type="transmembrane region" description="Helical" evidence="2">
    <location>
        <begin position="119"/>
        <end position="137"/>
    </location>
</feature>
<protein>
    <recommendedName>
        <fullName evidence="5">Glycine zipper family protein</fullName>
    </recommendedName>
</protein>
<name>A0A5C6ZW25_9FLAO</name>
<reference evidence="3 4" key="1">
    <citation type="submission" date="2019-08" db="EMBL/GenBank/DDBJ databases">
        <title>Genome sequence of Gillisia hiemivivida IC154 (type strain).</title>
        <authorList>
            <person name="Bowman J.P."/>
        </authorList>
    </citation>
    <scope>NUCLEOTIDE SEQUENCE [LARGE SCALE GENOMIC DNA]</scope>
    <source>
        <strain evidence="3 4">IC154</strain>
    </source>
</reference>
<evidence type="ECO:0000313" key="4">
    <source>
        <dbReference type="Proteomes" id="UP000321367"/>
    </source>
</evidence>
<keyword evidence="4" id="KW-1185">Reference proteome</keyword>
<evidence type="ECO:0000313" key="3">
    <source>
        <dbReference type="EMBL" id="TXD94252.1"/>
    </source>
</evidence>
<evidence type="ECO:0008006" key="5">
    <source>
        <dbReference type="Google" id="ProtNLM"/>
    </source>
</evidence>
<dbReference type="AlphaFoldDB" id="A0A5C6ZW25"/>
<keyword evidence="2" id="KW-0812">Transmembrane</keyword>
<sequence length="153" mass="17302">MELEGLKIRSFSEKKEALNKDYSSLEQLVQELQNRELPPEVVVELNEEIFRLNAVSDHDLKLNFYVRLVKKKVLKTLHNDLEIVPKNYYRNLWSALGMSVFGLPLGIILSAILDNTASIAIGLPIGLAIGLAVGTEMDKRSLENNKQLELEIN</sequence>
<dbReference type="Proteomes" id="UP000321367">
    <property type="component" value="Unassembled WGS sequence"/>
</dbReference>
<dbReference type="RefSeq" id="WP_146931058.1">
    <property type="nucleotide sequence ID" value="NZ_CBCSHZ010000024.1"/>
</dbReference>
<keyword evidence="2" id="KW-1133">Transmembrane helix</keyword>
<feature type="coiled-coil region" evidence="1">
    <location>
        <begin position="8"/>
        <end position="35"/>
    </location>
</feature>
<comment type="caution">
    <text evidence="3">The sequence shown here is derived from an EMBL/GenBank/DDBJ whole genome shotgun (WGS) entry which is preliminary data.</text>
</comment>
<evidence type="ECO:0000256" key="1">
    <source>
        <dbReference type="SAM" id="Coils"/>
    </source>
</evidence>
<feature type="transmembrane region" description="Helical" evidence="2">
    <location>
        <begin position="92"/>
        <end position="113"/>
    </location>
</feature>
<keyword evidence="1" id="KW-0175">Coiled coil</keyword>
<proteinExistence type="predicted"/>
<dbReference type="EMBL" id="VORY01000005">
    <property type="protein sequence ID" value="TXD94252.1"/>
    <property type="molecule type" value="Genomic_DNA"/>
</dbReference>
<evidence type="ECO:0000256" key="2">
    <source>
        <dbReference type="SAM" id="Phobius"/>
    </source>
</evidence>